<keyword evidence="3" id="KW-1185">Reference proteome</keyword>
<proteinExistence type="predicted"/>
<evidence type="ECO:0008006" key="4">
    <source>
        <dbReference type="Google" id="ProtNLM"/>
    </source>
</evidence>
<dbReference type="Pfam" id="PF10901">
    <property type="entry name" value="DUF2690"/>
    <property type="match status" value="1"/>
</dbReference>
<dbReference type="InterPro" id="IPR021224">
    <property type="entry name" value="DUF2690"/>
</dbReference>
<dbReference type="EMBL" id="JACJIA010000007">
    <property type="protein sequence ID" value="MBA8953523.1"/>
    <property type="molecule type" value="Genomic_DNA"/>
</dbReference>
<protein>
    <recommendedName>
        <fullName evidence="4">DUF2690 domain-containing protein</fullName>
    </recommendedName>
</protein>
<evidence type="ECO:0000313" key="2">
    <source>
        <dbReference type="EMBL" id="MBA8953523.1"/>
    </source>
</evidence>
<dbReference type="Proteomes" id="UP000572680">
    <property type="component" value="Unassembled WGS sequence"/>
</dbReference>
<name>A0A7W3LSI3_ACTNM</name>
<accession>A0A7W3LSI3</accession>
<organism evidence="2 3">
    <name type="scientific">Actinomadura namibiensis</name>
    <dbReference type="NCBI Taxonomy" id="182080"/>
    <lineage>
        <taxon>Bacteria</taxon>
        <taxon>Bacillati</taxon>
        <taxon>Actinomycetota</taxon>
        <taxon>Actinomycetes</taxon>
        <taxon>Streptosporangiales</taxon>
        <taxon>Thermomonosporaceae</taxon>
        <taxon>Actinomadura</taxon>
    </lineage>
</organism>
<feature type="signal peptide" evidence="1">
    <location>
        <begin position="1"/>
        <end position="20"/>
    </location>
</feature>
<dbReference type="AlphaFoldDB" id="A0A7W3LSI3"/>
<keyword evidence="1" id="KW-0732">Signal</keyword>
<reference evidence="2 3" key="1">
    <citation type="submission" date="2020-08" db="EMBL/GenBank/DDBJ databases">
        <title>Genomic Encyclopedia of Type Strains, Phase IV (KMG-IV): sequencing the most valuable type-strain genomes for metagenomic binning, comparative biology and taxonomic classification.</title>
        <authorList>
            <person name="Goeker M."/>
        </authorList>
    </citation>
    <scope>NUCLEOTIDE SEQUENCE [LARGE SCALE GENOMIC DNA]</scope>
    <source>
        <strain evidence="2 3">DSM 44197</strain>
    </source>
</reference>
<evidence type="ECO:0000256" key="1">
    <source>
        <dbReference type="SAM" id="SignalP"/>
    </source>
</evidence>
<dbReference type="RefSeq" id="WP_182845718.1">
    <property type="nucleotide sequence ID" value="NZ_BAAALP010000078.1"/>
</dbReference>
<comment type="caution">
    <text evidence="2">The sequence shown here is derived from an EMBL/GenBank/DDBJ whole genome shotgun (WGS) entry which is preliminary data.</text>
</comment>
<feature type="chain" id="PRO_5038604629" description="DUF2690 domain-containing protein" evidence="1">
    <location>
        <begin position="21"/>
        <end position="199"/>
    </location>
</feature>
<sequence length="199" mass="21095">MQHTPPFGVASPFLAAGALAAVLTGCGGDGGGSSGGGSCRGDRCVGQSPVTTRCADSGRRLETRDIDRNTGDPETSHRVATAELWRSRRCGSAWIRIVNRDGAASAEDVAAAAMLVWLRWREVPATRGQDLSGFTAGWEVHSRVRVGGREGGGGERWSTMIGTARRGDRFQMCVHDLFHRDDGEAPVAGSWDCTPRGQG</sequence>
<evidence type="ECO:0000313" key="3">
    <source>
        <dbReference type="Proteomes" id="UP000572680"/>
    </source>
</evidence>
<gene>
    <name evidence="2" type="ORF">HNR61_005176</name>
</gene>